<dbReference type="PANTHER" id="PTHR43807">
    <property type="entry name" value="FI04487P"/>
    <property type="match status" value="1"/>
</dbReference>
<keyword evidence="2" id="KW-0032">Aminotransferase</keyword>
<protein>
    <recommendedName>
        <fullName evidence="5">Aminotransferase class I/classII large domain-containing protein</fullName>
    </recommendedName>
</protein>
<evidence type="ECO:0000259" key="5">
    <source>
        <dbReference type="Pfam" id="PF00155"/>
    </source>
</evidence>
<dbReference type="GO" id="GO:0016212">
    <property type="term" value="F:kynurenine-oxoglutarate transaminase activity"/>
    <property type="evidence" value="ECO:0007669"/>
    <property type="project" value="TreeGrafter"/>
</dbReference>
<gene>
    <name evidence="6" type="ORF">BU16DRAFT_422294</name>
</gene>
<feature type="non-terminal residue" evidence="6">
    <location>
        <position position="1"/>
    </location>
</feature>
<keyword evidence="3" id="KW-0808">Transferase</keyword>
<dbReference type="Pfam" id="PF00155">
    <property type="entry name" value="Aminotran_1_2"/>
    <property type="match status" value="1"/>
</dbReference>
<dbReference type="PANTHER" id="PTHR43807:SF20">
    <property type="entry name" value="FI04487P"/>
    <property type="match status" value="1"/>
</dbReference>
<feature type="non-terminal residue" evidence="6">
    <location>
        <position position="111"/>
    </location>
</feature>
<dbReference type="InterPro" id="IPR015422">
    <property type="entry name" value="PyrdxlP-dep_Trfase_small"/>
</dbReference>
<accession>A0A6A6QLT2</accession>
<proteinExistence type="predicted"/>
<name>A0A6A6QLT2_9PEZI</name>
<evidence type="ECO:0000313" key="6">
    <source>
        <dbReference type="EMBL" id="KAF2493212.1"/>
    </source>
</evidence>
<organism evidence="6 7">
    <name type="scientific">Lophium mytilinum</name>
    <dbReference type="NCBI Taxonomy" id="390894"/>
    <lineage>
        <taxon>Eukaryota</taxon>
        <taxon>Fungi</taxon>
        <taxon>Dikarya</taxon>
        <taxon>Ascomycota</taxon>
        <taxon>Pezizomycotina</taxon>
        <taxon>Dothideomycetes</taxon>
        <taxon>Pleosporomycetidae</taxon>
        <taxon>Mytilinidiales</taxon>
        <taxon>Mytilinidiaceae</taxon>
        <taxon>Lophium</taxon>
    </lineage>
</organism>
<dbReference type="Proteomes" id="UP000799750">
    <property type="component" value="Unassembled WGS sequence"/>
</dbReference>
<dbReference type="InterPro" id="IPR015424">
    <property type="entry name" value="PyrdxlP-dep_Trfase"/>
</dbReference>
<keyword evidence="7" id="KW-1185">Reference proteome</keyword>
<dbReference type="GO" id="GO:0005739">
    <property type="term" value="C:mitochondrion"/>
    <property type="evidence" value="ECO:0007669"/>
    <property type="project" value="TreeGrafter"/>
</dbReference>
<dbReference type="EMBL" id="MU004192">
    <property type="protein sequence ID" value="KAF2493212.1"/>
    <property type="molecule type" value="Genomic_DNA"/>
</dbReference>
<evidence type="ECO:0000256" key="3">
    <source>
        <dbReference type="ARBA" id="ARBA00022679"/>
    </source>
</evidence>
<dbReference type="InterPro" id="IPR004839">
    <property type="entry name" value="Aminotransferase_I/II_large"/>
</dbReference>
<comment type="cofactor">
    <cofactor evidence="1">
        <name>pyridoxal 5'-phosphate</name>
        <dbReference type="ChEBI" id="CHEBI:597326"/>
    </cofactor>
</comment>
<feature type="domain" description="Aminotransferase class I/classII large" evidence="5">
    <location>
        <begin position="2"/>
        <end position="103"/>
    </location>
</feature>
<dbReference type="GO" id="GO:0030170">
    <property type="term" value="F:pyridoxal phosphate binding"/>
    <property type="evidence" value="ECO:0007669"/>
    <property type="project" value="InterPro"/>
</dbReference>
<dbReference type="OrthoDB" id="2414662at2759"/>
<evidence type="ECO:0000313" key="7">
    <source>
        <dbReference type="Proteomes" id="UP000799750"/>
    </source>
</evidence>
<keyword evidence="4" id="KW-0663">Pyridoxal phosphate</keyword>
<dbReference type="AlphaFoldDB" id="A0A6A6QLT2"/>
<sequence length="111" mass="12747">LTISSAGKNFYTTGSRVGWLIRLENLIKYIAGAHTRICYSSVSPLQEATAIRFKEADKHNFWEQSKKEMRGKMTRFNAVWDELVLPYSDPEGGHFVLVNMSRVQLPADYDF</sequence>
<evidence type="ECO:0000256" key="4">
    <source>
        <dbReference type="ARBA" id="ARBA00022898"/>
    </source>
</evidence>
<dbReference type="SUPFAM" id="SSF53383">
    <property type="entry name" value="PLP-dependent transferases"/>
    <property type="match status" value="1"/>
</dbReference>
<reference evidence="6" key="1">
    <citation type="journal article" date="2020" name="Stud. Mycol.">
        <title>101 Dothideomycetes genomes: a test case for predicting lifestyles and emergence of pathogens.</title>
        <authorList>
            <person name="Haridas S."/>
            <person name="Albert R."/>
            <person name="Binder M."/>
            <person name="Bloem J."/>
            <person name="Labutti K."/>
            <person name="Salamov A."/>
            <person name="Andreopoulos B."/>
            <person name="Baker S."/>
            <person name="Barry K."/>
            <person name="Bills G."/>
            <person name="Bluhm B."/>
            <person name="Cannon C."/>
            <person name="Castanera R."/>
            <person name="Culley D."/>
            <person name="Daum C."/>
            <person name="Ezra D."/>
            <person name="Gonzalez J."/>
            <person name="Henrissat B."/>
            <person name="Kuo A."/>
            <person name="Liang C."/>
            <person name="Lipzen A."/>
            <person name="Lutzoni F."/>
            <person name="Magnuson J."/>
            <person name="Mondo S."/>
            <person name="Nolan M."/>
            <person name="Ohm R."/>
            <person name="Pangilinan J."/>
            <person name="Park H.-J."/>
            <person name="Ramirez L."/>
            <person name="Alfaro M."/>
            <person name="Sun H."/>
            <person name="Tritt A."/>
            <person name="Yoshinaga Y."/>
            <person name="Zwiers L.-H."/>
            <person name="Turgeon B."/>
            <person name="Goodwin S."/>
            <person name="Spatafora J."/>
            <person name="Crous P."/>
            <person name="Grigoriev I."/>
        </authorList>
    </citation>
    <scope>NUCLEOTIDE SEQUENCE</scope>
    <source>
        <strain evidence="6">CBS 269.34</strain>
    </source>
</reference>
<evidence type="ECO:0000256" key="2">
    <source>
        <dbReference type="ARBA" id="ARBA00022576"/>
    </source>
</evidence>
<dbReference type="Gene3D" id="3.90.1150.10">
    <property type="entry name" value="Aspartate Aminotransferase, domain 1"/>
    <property type="match status" value="1"/>
</dbReference>
<evidence type="ECO:0000256" key="1">
    <source>
        <dbReference type="ARBA" id="ARBA00001933"/>
    </source>
</evidence>
<dbReference type="InterPro" id="IPR051326">
    <property type="entry name" value="Kynurenine-oxoglutarate_AT"/>
</dbReference>